<gene>
    <name evidence="1" type="ORF">AMORRO_LOCUS16415</name>
</gene>
<dbReference type="SUPFAM" id="SSF56112">
    <property type="entry name" value="Protein kinase-like (PK-like)"/>
    <property type="match status" value="1"/>
</dbReference>
<organism evidence="1 2">
    <name type="scientific">Acaulospora morrowiae</name>
    <dbReference type="NCBI Taxonomy" id="94023"/>
    <lineage>
        <taxon>Eukaryota</taxon>
        <taxon>Fungi</taxon>
        <taxon>Fungi incertae sedis</taxon>
        <taxon>Mucoromycota</taxon>
        <taxon>Glomeromycotina</taxon>
        <taxon>Glomeromycetes</taxon>
        <taxon>Diversisporales</taxon>
        <taxon>Acaulosporaceae</taxon>
        <taxon>Acaulospora</taxon>
    </lineage>
</organism>
<protein>
    <submittedName>
        <fullName evidence="1">4746_t:CDS:1</fullName>
    </submittedName>
</protein>
<dbReference type="OrthoDB" id="2414060at2759"/>
<keyword evidence="2" id="KW-1185">Reference proteome</keyword>
<proteinExistence type="predicted"/>
<name>A0A9N9J811_9GLOM</name>
<accession>A0A9N9J811</accession>
<evidence type="ECO:0000313" key="1">
    <source>
        <dbReference type="EMBL" id="CAG8768071.1"/>
    </source>
</evidence>
<sequence length="50" mass="6032">ALEWIPYEKFENIEKIGEGGFAEVYLADWEEGPIFYWSKYNQWKRSGEVK</sequence>
<feature type="non-terminal residue" evidence="1">
    <location>
        <position position="50"/>
    </location>
</feature>
<reference evidence="1" key="1">
    <citation type="submission" date="2021-06" db="EMBL/GenBank/DDBJ databases">
        <authorList>
            <person name="Kallberg Y."/>
            <person name="Tangrot J."/>
            <person name="Rosling A."/>
        </authorList>
    </citation>
    <scope>NUCLEOTIDE SEQUENCE</scope>
    <source>
        <strain evidence="1">CL551</strain>
    </source>
</reference>
<feature type="non-terminal residue" evidence="1">
    <location>
        <position position="1"/>
    </location>
</feature>
<dbReference type="AlphaFoldDB" id="A0A9N9J811"/>
<dbReference type="Proteomes" id="UP000789342">
    <property type="component" value="Unassembled WGS sequence"/>
</dbReference>
<dbReference type="Gene3D" id="3.30.200.20">
    <property type="entry name" value="Phosphorylase Kinase, domain 1"/>
    <property type="match status" value="1"/>
</dbReference>
<dbReference type="EMBL" id="CAJVPV010044817">
    <property type="protein sequence ID" value="CAG8768071.1"/>
    <property type="molecule type" value="Genomic_DNA"/>
</dbReference>
<evidence type="ECO:0000313" key="2">
    <source>
        <dbReference type="Proteomes" id="UP000789342"/>
    </source>
</evidence>
<dbReference type="InterPro" id="IPR011009">
    <property type="entry name" value="Kinase-like_dom_sf"/>
</dbReference>
<comment type="caution">
    <text evidence="1">The sequence shown here is derived from an EMBL/GenBank/DDBJ whole genome shotgun (WGS) entry which is preliminary data.</text>
</comment>